<evidence type="ECO:0000313" key="2">
    <source>
        <dbReference type="EMBL" id="SMQ51505.1"/>
    </source>
</evidence>
<sequence>MDDKPTGRKSKWEAPPRKGIARKIQPVKKVPGYELVVDSPTDGTPLKKVPGKKRSTKKEKIEKSQDDPESDDLDIVHCSEPEGDATTSEQPHEASTAVEDHGLSPRSGPTRGRKRRRLTSEDERGDFEEVPEHPAQSLASTVPAKKDSDKEQPRPAAKNRNLDAAVDQRIEKLRPDTKFPSFDKIPYYKAGIVASNLAFNSLLEEKISADESLAIKHAEYLVDLREFIMFLGVLLKRVTARHQSSKDMGQEMDTEEEIETKVKAKAKSKARLVKAKAKAAPEDGDGPGS</sequence>
<feature type="region of interest" description="Disordered" evidence="1">
    <location>
        <begin position="1"/>
        <end position="168"/>
    </location>
</feature>
<feature type="compositionally biased region" description="Basic residues" evidence="1">
    <location>
        <begin position="265"/>
        <end position="277"/>
    </location>
</feature>
<organism evidence="2 3">
    <name type="scientific">Zymoseptoria tritici (strain ST99CH_3D7)</name>
    <dbReference type="NCBI Taxonomy" id="1276538"/>
    <lineage>
        <taxon>Eukaryota</taxon>
        <taxon>Fungi</taxon>
        <taxon>Dikarya</taxon>
        <taxon>Ascomycota</taxon>
        <taxon>Pezizomycotina</taxon>
        <taxon>Dothideomycetes</taxon>
        <taxon>Dothideomycetidae</taxon>
        <taxon>Mycosphaerellales</taxon>
        <taxon>Mycosphaerellaceae</taxon>
        <taxon>Zymoseptoria</taxon>
    </lineage>
</organism>
<feature type="compositionally biased region" description="Basic and acidic residues" evidence="1">
    <location>
        <begin position="144"/>
        <end position="153"/>
    </location>
</feature>
<proteinExistence type="predicted"/>
<evidence type="ECO:0000256" key="1">
    <source>
        <dbReference type="SAM" id="MobiDB-lite"/>
    </source>
</evidence>
<evidence type="ECO:0000313" key="3">
    <source>
        <dbReference type="Proteomes" id="UP000215127"/>
    </source>
</evidence>
<name>A0A1X7RVU8_ZYMT9</name>
<keyword evidence="3" id="KW-1185">Reference proteome</keyword>
<dbReference type="AlphaFoldDB" id="A0A1X7RVU8"/>
<feature type="region of interest" description="Disordered" evidence="1">
    <location>
        <begin position="265"/>
        <end position="289"/>
    </location>
</feature>
<gene>
    <name evidence="2" type="ORF">ZT3D7_G6658</name>
</gene>
<dbReference type="EMBL" id="LT853697">
    <property type="protein sequence ID" value="SMQ51505.1"/>
    <property type="molecule type" value="Genomic_DNA"/>
</dbReference>
<feature type="compositionally biased region" description="Basic and acidic residues" evidence="1">
    <location>
        <begin position="1"/>
        <end position="16"/>
    </location>
</feature>
<reference evidence="2 3" key="1">
    <citation type="submission" date="2016-06" db="EMBL/GenBank/DDBJ databases">
        <authorList>
            <person name="Kjaerup R.B."/>
            <person name="Dalgaard T.S."/>
            <person name="Juul-Madsen H.R."/>
        </authorList>
    </citation>
    <scope>NUCLEOTIDE SEQUENCE [LARGE SCALE GENOMIC DNA]</scope>
</reference>
<accession>A0A1X7RVU8</accession>
<dbReference type="Proteomes" id="UP000215127">
    <property type="component" value="Chromosome 6"/>
</dbReference>
<protein>
    <submittedName>
        <fullName evidence="2">Uncharacterized protein</fullName>
    </submittedName>
</protein>